<evidence type="ECO:0000313" key="9">
    <source>
        <dbReference type="Proteomes" id="UP001055091"/>
    </source>
</evidence>
<accession>A0AA37JP89</accession>
<dbReference type="Proteomes" id="UP001055091">
    <property type="component" value="Unassembled WGS sequence"/>
</dbReference>
<dbReference type="SMART" id="SM00448">
    <property type="entry name" value="REC"/>
    <property type="match status" value="1"/>
</dbReference>
<dbReference type="SUPFAM" id="SSF52172">
    <property type="entry name" value="CheY-like"/>
    <property type="match status" value="1"/>
</dbReference>
<dbReference type="InterPro" id="IPR001789">
    <property type="entry name" value="Sig_transdc_resp-reg_receiver"/>
</dbReference>
<name>A0AA37JP89_9FIRM</name>
<dbReference type="Pfam" id="PF01590">
    <property type="entry name" value="GAF"/>
    <property type="match status" value="1"/>
</dbReference>
<evidence type="ECO:0000256" key="6">
    <source>
        <dbReference type="PROSITE-ProRule" id="PRU00169"/>
    </source>
</evidence>
<comment type="caution">
    <text evidence="8">The sequence shown here is derived from an EMBL/GenBank/DDBJ whole genome shotgun (WGS) entry which is preliminary data.</text>
</comment>
<evidence type="ECO:0000256" key="2">
    <source>
        <dbReference type="ARBA" id="ARBA00022553"/>
    </source>
</evidence>
<dbReference type="Pfam" id="PF00072">
    <property type="entry name" value="Response_reg"/>
    <property type="match status" value="1"/>
</dbReference>
<reference evidence="8" key="1">
    <citation type="submission" date="2022-01" db="EMBL/GenBank/DDBJ databases">
        <title>Novel bile acid biosynthetic pathways are enriched in the microbiome of centenarians.</title>
        <authorList>
            <person name="Sato Y."/>
            <person name="Atarashi K."/>
            <person name="Plichta R.D."/>
            <person name="Arai Y."/>
            <person name="Sasajima S."/>
            <person name="Kearney M.S."/>
            <person name="Suda W."/>
            <person name="Takeshita K."/>
            <person name="Sasaki T."/>
            <person name="Okamoto S."/>
            <person name="Skelly N.A."/>
            <person name="Okamura Y."/>
            <person name="Vlamakis H."/>
            <person name="Li Y."/>
            <person name="Tanoue T."/>
            <person name="Takei H."/>
            <person name="Nittono H."/>
            <person name="Narushima S."/>
            <person name="Irie J."/>
            <person name="Itoh H."/>
            <person name="Moriya K."/>
            <person name="Sugiura Y."/>
            <person name="Suematsu M."/>
            <person name="Moritoki N."/>
            <person name="Shibata S."/>
            <person name="Littman R.D."/>
            <person name="Fischbach A.M."/>
            <person name="Uwamino Y."/>
            <person name="Inoue T."/>
            <person name="Honda A."/>
            <person name="Hattori M."/>
            <person name="Murai T."/>
            <person name="Xavier J.R."/>
            <person name="Hirose N."/>
            <person name="Honda K."/>
        </authorList>
    </citation>
    <scope>NUCLEOTIDE SEQUENCE</scope>
    <source>
        <strain evidence="8">CE91-St55</strain>
    </source>
</reference>
<dbReference type="AlphaFoldDB" id="A0AA37JP89"/>
<evidence type="ECO:0000256" key="5">
    <source>
        <dbReference type="ARBA" id="ARBA00024867"/>
    </source>
</evidence>
<dbReference type="InterPro" id="IPR003018">
    <property type="entry name" value="GAF"/>
</dbReference>
<dbReference type="InterPro" id="IPR011006">
    <property type="entry name" value="CheY-like_superfamily"/>
</dbReference>
<comment type="function">
    <text evidence="5">May play the central regulatory role in sporulation. It may be an element of the effector pathway responsible for the activation of sporulation genes in response to nutritional stress. Spo0A may act in concert with spo0H (a sigma factor) to control the expression of some genes that are critical to the sporulation process.</text>
</comment>
<dbReference type="CDD" id="cd00156">
    <property type="entry name" value="REC"/>
    <property type="match status" value="1"/>
</dbReference>
<dbReference type="InterPro" id="IPR050595">
    <property type="entry name" value="Bact_response_regulator"/>
</dbReference>
<dbReference type="PROSITE" id="PS50110">
    <property type="entry name" value="RESPONSE_REGULATORY"/>
    <property type="match status" value="1"/>
</dbReference>
<feature type="domain" description="Response regulatory" evidence="7">
    <location>
        <begin position="208"/>
        <end position="321"/>
    </location>
</feature>
<feature type="modified residue" description="4-aspartylphosphate" evidence="6">
    <location>
        <position position="257"/>
    </location>
</feature>
<keyword evidence="2 6" id="KW-0597">Phosphoprotein</keyword>
<keyword evidence="3" id="KW-0808">Transferase</keyword>
<protein>
    <recommendedName>
        <fullName evidence="1">Stage 0 sporulation protein A homolog</fullName>
    </recommendedName>
</protein>
<evidence type="ECO:0000256" key="4">
    <source>
        <dbReference type="ARBA" id="ARBA00022777"/>
    </source>
</evidence>
<dbReference type="InterPro" id="IPR029016">
    <property type="entry name" value="GAF-like_dom_sf"/>
</dbReference>
<evidence type="ECO:0000256" key="1">
    <source>
        <dbReference type="ARBA" id="ARBA00018672"/>
    </source>
</evidence>
<dbReference type="PANTHER" id="PTHR44591">
    <property type="entry name" value="STRESS RESPONSE REGULATOR PROTEIN 1"/>
    <property type="match status" value="1"/>
</dbReference>
<dbReference type="Gene3D" id="3.40.50.2300">
    <property type="match status" value="1"/>
</dbReference>
<keyword evidence="4" id="KW-0418">Kinase</keyword>
<sequence length="335" mass="37558">MELHAGSAGCPPHPHYQESAARNEQFVGECLKKIRAAPDAEEGLRRLLRFLGERLECDRVYVFEEMDRQHIRNTYEWCTPGISSGIEELPYVAKKDLLPWYGQLTAGENIIEPKVETLRQRDPLIYEFLQPQKIHSIILSPLLSQGKMYGFLGADNPLPEKMEHISVVFDVLAYFVCSLVSQRELARLRERHVPLQKPEAAARYTGKTVLLVDDSPELLRLNERVLRPEGYSLFCAGTLGEARAVLDQTAPDAIVLDIDLPDGNGLDFCRELRAAANIPVVFLTAHSDAQTVQKGAESGSCAFLTKPYQMEELQKAVAEAVGEKTDRKRDGARIT</sequence>
<proteinExistence type="predicted"/>
<evidence type="ECO:0000313" key="8">
    <source>
        <dbReference type="EMBL" id="GKH03722.1"/>
    </source>
</evidence>
<dbReference type="Gene3D" id="3.30.450.40">
    <property type="match status" value="1"/>
</dbReference>
<evidence type="ECO:0000256" key="3">
    <source>
        <dbReference type="ARBA" id="ARBA00022679"/>
    </source>
</evidence>
<organism evidence="8 9">
    <name type="scientific">Hungatella hathewayi</name>
    <dbReference type="NCBI Taxonomy" id="154046"/>
    <lineage>
        <taxon>Bacteria</taxon>
        <taxon>Bacillati</taxon>
        <taxon>Bacillota</taxon>
        <taxon>Clostridia</taxon>
        <taxon>Lachnospirales</taxon>
        <taxon>Lachnospiraceae</taxon>
        <taxon>Hungatella</taxon>
    </lineage>
</organism>
<dbReference type="EMBL" id="BQNJ01000002">
    <property type="protein sequence ID" value="GKH03722.1"/>
    <property type="molecule type" value="Genomic_DNA"/>
</dbReference>
<dbReference type="GO" id="GO:0000160">
    <property type="term" value="P:phosphorelay signal transduction system"/>
    <property type="evidence" value="ECO:0007669"/>
    <property type="project" value="InterPro"/>
</dbReference>
<gene>
    <name evidence="8" type="ORF">CE91St55_57030</name>
</gene>
<dbReference type="SUPFAM" id="SSF55781">
    <property type="entry name" value="GAF domain-like"/>
    <property type="match status" value="1"/>
</dbReference>
<dbReference type="PANTHER" id="PTHR44591:SF3">
    <property type="entry name" value="RESPONSE REGULATORY DOMAIN-CONTAINING PROTEIN"/>
    <property type="match status" value="1"/>
</dbReference>
<dbReference type="GO" id="GO:0016301">
    <property type="term" value="F:kinase activity"/>
    <property type="evidence" value="ECO:0007669"/>
    <property type="project" value="UniProtKB-KW"/>
</dbReference>
<dbReference type="RefSeq" id="WP_118042249.1">
    <property type="nucleotide sequence ID" value="NZ_BQNJ01000002.1"/>
</dbReference>
<evidence type="ECO:0000259" key="7">
    <source>
        <dbReference type="PROSITE" id="PS50110"/>
    </source>
</evidence>